<keyword evidence="3" id="KW-0949">S-adenosyl-L-methionine</keyword>
<evidence type="ECO:0000256" key="5">
    <source>
        <dbReference type="ARBA" id="ARBA00022898"/>
    </source>
</evidence>
<keyword evidence="8" id="KW-0413">Isomerase</keyword>
<keyword evidence="6" id="KW-0408">Iron</keyword>
<dbReference type="EMBL" id="KQ964249">
    <property type="protein sequence ID" value="KXJ92452.1"/>
    <property type="molecule type" value="Genomic_DNA"/>
</dbReference>
<dbReference type="InterPro" id="IPR013785">
    <property type="entry name" value="Aldolase_TIM"/>
</dbReference>
<dbReference type="GO" id="GO:0046872">
    <property type="term" value="F:metal ion binding"/>
    <property type="evidence" value="ECO:0007669"/>
    <property type="project" value="UniProtKB-KW"/>
</dbReference>
<keyword evidence="11" id="KW-1185">Reference proteome</keyword>
<dbReference type="Gene3D" id="3.20.20.70">
    <property type="entry name" value="Aldolase class I"/>
    <property type="match status" value="1"/>
</dbReference>
<keyword evidence="5" id="KW-0663">Pyridoxal phosphate</keyword>
<evidence type="ECO:0000313" key="11">
    <source>
        <dbReference type="Proteomes" id="UP000070501"/>
    </source>
</evidence>
<dbReference type="NCBIfam" id="TIGR00238">
    <property type="entry name" value="KamA family radical SAM protein"/>
    <property type="match status" value="1"/>
</dbReference>
<feature type="domain" description="Lysine-2,3-aminomutase C-terminal" evidence="9">
    <location>
        <begin position="508"/>
        <end position="531"/>
    </location>
</feature>
<evidence type="ECO:0000256" key="7">
    <source>
        <dbReference type="ARBA" id="ARBA00023014"/>
    </source>
</evidence>
<dbReference type="OrthoDB" id="5396721at2759"/>
<gene>
    <name evidence="10" type="ORF">Micbo1qcDRAFT_224643</name>
</gene>
<dbReference type="PANTHER" id="PTHR30538">
    <property type="entry name" value="LYSINE 2,3-AMINOMUTASE-RELATED"/>
    <property type="match status" value="1"/>
</dbReference>
<keyword evidence="2" id="KW-0004">4Fe-4S</keyword>
<dbReference type="InterPro" id="IPR007197">
    <property type="entry name" value="rSAM"/>
</dbReference>
<keyword evidence="4" id="KW-0479">Metal-binding</keyword>
<evidence type="ECO:0000256" key="8">
    <source>
        <dbReference type="ARBA" id="ARBA00023235"/>
    </source>
</evidence>
<dbReference type="SFLD" id="SFLDG01070">
    <property type="entry name" value="PLP-dependent"/>
    <property type="match status" value="1"/>
</dbReference>
<dbReference type="AlphaFoldDB" id="A0A136J5P3"/>
<dbReference type="SUPFAM" id="SSF102114">
    <property type="entry name" value="Radical SAM enzymes"/>
    <property type="match status" value="1"/>
</dbReference>
<dbReference type="InterPro" id="IPR025895">
    <property type="entry name" value="LAM_C_dom"/>
</dbReference>
<dbReference type="GO" id="GO:0051539">
    <property type="term" value="F:4 iron, 4 sulfur cluster binding"/>
    <property type="evidence" value="ECO:0007669"/>
    <property type="project" value="UniProtKB-KW"/>
</dbReference>
<comment type="cofactor">
    <cofactor evidence="1">
        <name>pyridoxal 5'-phosphate</name>
        <dbReference type="ChEBI" id="CHEBI:597326"/>
    </cofactor>
</comment>
<dbReference type="InterPro" id="IPR003739">
    <property type="entry name" value="Lys_aminomutase/Glu_NH3_mut"/>
</dbReference>
<dbReference type="GO" id="GO:0016853">
    <property type="term" value="F:isomerase activity"/>
    <property type="evidence" value="ECO:0007669"/>
    <property type="project" value="UniProtKB-KW"/>
</dbReference>
<evidence type="ECO:0000256" key="6">
    <source>
        <dbReference type="ARBA" id="ARBA00023004"/>
    </source>
</evidence>
<evidence type="ECO:0000256" key="2">
    <source>
        <dbReference type="ARBA" id="ARBA00022485"/>
    </source>
</evidence>
<sequence length="581" mass="65457">MLTTSGMRARAPFAWNMITQNAQPKDFSRPVLPTYRQLPGSSCSPPSSSQYYRRVVSKQQRYITTSAQQSSVAAAAAVPAVPSHSESWPSIPAPHTLPYPGIYHQDRTEPEFWRRIPRWENMTAAEFGSFSWSNKARVKNDNHRRKALHIIYDATNRDLNIIQNSVQYSSYSFTEKDGTKIFGFKGNLEQHLREVLPAYVPPSIHTPTPTTREDFIQDVLEGAANASMSVRVTAYIWSLIDWNDPANDPLFKQFVPLRSFTVEDHPALRLDSLEEKKDSPVDGLVHRYPNKALFLVTDVCPLYCGHCTRAYTVSEATMAVAQKASTKPKLERIKDALAYIEKTPELVDIVVSGGDMYMVAPALLEYICDRLTAMPSIKRFRIASKGLNAAPHRIFDRDDEWTGALLRAGDKARRAGKDMALHTHYCHPNEITWMSRKAASRLHAAGLTVRNQAVLLRGVNDTVETQARLIEELVDMRIQPYYVYQCDMSQGLERFRTPLQTILDIQKRIRGSTAGFAIPQFVVDLPGGGGKRLACDFEDYDRESGVSTWTAPAVTGRDKAGKIFKYHDPVREPPPRSPVLD</sequence>
<protein>
    <recommendedName>
        <fullName evidence="9">Lysine-2,3-aminomutase C-terminal domain-containing protein</fullName>
    </recommendedName>
</protein>
<evidence type="ECO:0000256" key="3">
    <source>
        <dbReference type="ARBA" id="ARBA00022691"/>
    </source>
</evidence>
<organism evidence="10 11">
    <name type="scientific">Microdochium bolleyi</name>
    <dbReference type="NCBI Taxonomy" id="196109"/>
    <lineage>
        <taxon>Eukaryota</taxon>
        <taxon>Fungi</taxon>
        <taxon>Dikarya</taxon>
        <taxon>Ascomycota</taxon>
        <taxon>Pezizomycotina</taxon>
        <taxon>Sordariomycetes</taxon>
        <taxon>Xylariomycetidae</taxon>
        <taxon>Xylariales</taxon>
        <taxon>Microdochiaceae</taxon>
        <taxon>Microdochium</taxon>
    </lineage>
</organism>
<proteinExistence type="predicted"/>
<dbReference type="Proteomes" id="UP000070501">
    <property type="component" value="Unassembled WGS sequence"/>
</dbReference>
<keyword evidence="7" id="KW-0411">Iron-sulfur</keyword>
<dbReference type="InterPro" id="IPR058240">
    <property type="entry name" value="rSAM_sf"/>
</dbReference>
<dbReference type="SFLD" id="SFLDS00029">
    <property type="entry name" value="Radical_SAM"/>
    <property type="match status" value="1"/>
</dbReference>
<evidence type="ECO:0000313" key="10">
    <source>
        <dbReference type="EMBL" id="KXJ92452.1"/>
    </source>
</evidence>
<evidence type="ECO:0000256" key="4">
    <source>
        <dbReference type="ARBA" id="ARBA00022723"/>
    </source>
</evidence>
<dbReference type="InParanoid" id="A0A136J5P3"/>
<reference evidence="11" key="1">
    <citation type="submission" date="2016-02" db="EMBL/GenBank/DDBJ databases">
        <title>Draft genome sequence of Microdochium bolleyi, a fungal endophyte of beachgrass.</title>
        <authorList>
            <consortium name="DOE Joint Genome Institute"/>
            <person name="David A.S."/>
            <person name="May G."/>
            <person name="Haridas S."/>
            <person name="Lim J."/>
            <person name="Wang M."/>
            <person name="Labutti K."/>
            <person name="Lipzen A."/>
            <person name="Barry K."/>
            <person name="Grigoriev I.V."/>
        </authorList>
    </citation>
    <scope>NUCLEOTIDE SEQUENCE [LARGE SCALE GENOMIC DNA]</scope>
    <source>
        <strain evidence="11">J235TASD1</strain>
    </source>
</reference>
<dbReference type="PANTHER" id="PTHR30538:SF0">
    <property type="entry name" value="L-LYSINE 2,3-AMINOMUTASE AQ_1632-RELATED"/>
    <property type="match status" value="1"/>
</dbReference>
<name>A0A136J5P3_9PEZI</name>
<evidence type="ECO:0000259" key="9">
    <source>
        <dbReference type="Pfam" id="PF12544"/>
    </source>
</evidence>
<accession>A0A136J5P3</accession>
<dbReference type="Pfam" id="PF12544">
    <property type="entry name" value="LAM_C"/>
    <property type="match status" value="1"/>
</dbReference>
<evidence type="ECO:0000256" key="1">
    <source>
        <dbReference type="ARBA" id="ARBA00001933"/>
    </source>
</evidence>
<dbReference type="STRING" id="196109.A0A136J5P3"/>